<dbReference type="AlphaFoldDB" id="A0A380RWJ0"/>
<reference evidence="1 2" key="1">
    <citation type="submission" date="2017-08" db="EMBL/GenBank/DDBJ databases">
        <authorList>
            <person name="de Groot N.N."/>
        </authorList>
    </citation>
    <scope>NUCLEOTIDE SEQUENCE [LARGE SCALE GENOMIC DNA]</scope>
    <source>
        <strain evidence="1 2">HM2</strain>
    </source>
</reference>
<accession>A0A380RWJ0</accession>
<proteinExistence type="predicted"/>
<dbReference type="Gene3D" id="3.30.420.40">
    <property type="match status" value="2"/>
</dbReference>
<evidence type="ECO:0008006" key="3">
    <source>
        <dbReference type="Google" id="ProtNLM"/>
    </source>
</evidence>
<dbReference type="EMBL" id="UHJL01000001">
    <property type="protein sequence ID" value="SUQ19649.1"/>
    <property type="molecule type" value="Genomic_DNA"/>
</dbReference>
<sequence>MSDTKLYLGVEVGDTSMKVALVDASAKKVVKAAVLPTESNPIYDIFLFESMLQQWVDENQIKDIEATSVTMPATMSIIRKVYVPQEAVANKDQYLKWYMELFSNADVSAYVVDSITLSGDDTLGYNELIMAVRKEWVEALRKGFRSRILSPKSMEVDVLSLMNVMDVGEKIKDAVCVVKADFAGVTLAWMRRDELLALRCVSTLSMVGKTEDVAYPILANEIVEQMKLVQSENAVNGVTDVRLCGEMASNEEFVNILLGKLGDYKVSLMTEFSQLPSDESVNPVDMICCVGAVGAALNQMEGV</sequence>
<organism evidence="1 2">
    <name type="scientific">Fibrobacter succinogenes</name>
    <name type="common">Bacteroides succinogenes</name>
    <dbReference type="NCBI Taxonomy" id="833"/>
    <lineage>
        <taxon>Bacteria</taxon>
        <taxon>Pseudomonadati</taxon>
        <taxon>Fibrobacterota</taxon>
        <taxon>Fibrobacteria</taxon>
        <taxon>Fibrobacterales</taxon>
        <taxon>Fibrobacteraceae</taxon>
        <taxon>Fibrobacter</taxon>
    </lineage>
</organism>
<dbReference type="RefSeq" id="WP_109572227.1">
    <property type="nucleotide sequence ID" value="NZ_UHJL01000001.1"/>
</dbReference>
<evidence type="ECO:0000313" key="2">
    <source>
        <dbReference type="Proteomes" id="UP000255423"/>
    </source>
</evidence>
<evidence type="ECO:0000313" key="1">
    <source>
        <dbReference type="EMBL" id="SUQ19649.1"/>
    </source>
</evidence>
<protein>
    <recommendedName>
        <fullName evidence="3">Type IV pilus assembly protein PilM</fullName>
    </recommendedName>
</protein>
<gene>
    <name evidence="1" type="ORF">SAMN05661053_0889</name>
</gene>
<name>A0A380RWJ0_FIBSU</name>
<dbReference type="Gene3D" id="3.30.1490.300">
    <property type="match status" value="1"/>
</dbReference>
<dbReference type="Proteomes" id="UP000255423">
    <property type="component" value="Unassembled WGS sequence"/>
</dbReference>